<dbReference type="SMART" id="SM00387">
    <property type="entry name" value="HATPase_c"/>
    <property type="match status" value="1"/>
</dbReference>
<evidence type="ECO:0000256" key="2">
    <source>
        <dbReference type="ARBA" id="ARBA00006402"/>
    </source>
</evidence>
<dbReference type="FunFam" id="3.30.565.10:FF:000010">
    <property type="entry name" value="Sensor histidine kinase RcsC"/>
    <property type="match status" value="1"/>
</dbReference>
<dbReference type="EC" id="2.7.13.3" evidence="3"/>
<evidence type="ECO:0000256" key="5">
    <source>
        <dbReference type="ARBA" id="ARBA00022553"/>
    </source>
</evidence>
<keyword evidence="20" id="KW-1185">Reference proteome</keyword>
<evidence type="ECO:0000313" key="19">
    <source>
        <dbReference type="EMBL" id="TGE39084.1"/>
    </source>
</evidence>
<evidence type="ECO:0000256" key="9">
    <source>
        <dbReference type="ARBA" id="ARBA00022840"/>
    </source>
</evidence>
<comment type="similarity">
    <text evidence="2">In the N-terminal section; belongs to the phytochrome family.</text>
</comment>
<dbReference type="Pfam" id="PF02518">
    <property type="entry name" value="HATPase_c"/>
    <property type="match status" value="1"/>
</dbReference>
<evidence type="ECO:0000256" key="4">
    <source>
        <dbReference type="ARBA" id="ARBA00018672"/>
    </source>
</evidence>
<dbReference type="InterPro" id="IPR004358">
    <property type="entry name" value="Sig_transdc_His_kin-like_C"/>
</dbReference>
<dbReference type="InterPro" id="IPR003661">
    <property type="entry name" value="HisK_dim/P_dom"/>
</dbReference>
<feature type="domain" description="Histidine kinase" evidence="17">
    <location>
        <begin position="311"/>
        <end position="532"/>
    </location>
</feature>
<protein>
    <recommendedName>
        <fullName evidence="14">Circadian input-output histidine kinase CikA</fullName>
        <ecNumber evidence="3">2.7.13.3</ecNumber>
    </recommendedName>
    <alternativeName>
        <fullName evidence="13">Sensory/regulatory protein RpfC</fullName>
    </alternativeName>
    <alternativeName>
        <fullName evidence="4">Stage 0 sporulation protein A homolog</fullName>
    </alternativeName>
</protein>
<keyword evidence="8" id="KW-0418">Kinase</keyword>
<keyword evidence="7" id="KW-0547">Nucleotide-binding</keyword>
<dbReference type="OrthoDB" id="9809348at2"/>
<dbReference type="PROSITE" id="PS50109">
    <property type="entry name" value="HIS_KIN"/>
    <property type="match status" value="1"/>
</dbReference>
<organism evidence="19 20">
    <name type="scientific">Desulfosporosinus fructosivorans</name>
    <dbReference type="NCBI Taxonomy" id="2018669"/>
    <lineage>
        <taxon>Bacteria</taxon>
        <taxon>Bacillati</taxon>
        <taxon>Bacillota</taxon>
        <taxon>Clostridia</taxon>
        <taxon>Eubacteriales</taxon>
        <taxon>Desulfitobacteriaceae</taxon>
        <taxon>Desulfosporosinus</taxon>
    </lineage>
</organism>
<dbReference type="CDD" id="cd00082">
    <property type="entry name" value="HisKA"/>
    <property type="match status" value="1"/>
</dbReference>
<evidence type="ECO:0000256" key="11">
    <source>
        <dbReference type="ARBA" id="ARBA00024867"/>
    </source>
</evidence>
<dbReference type="RefSeq" id="WP_135545578.1">
    <property type="nucleotide sequence ID" value="NZ_SPQQ01000002.1"/>
</dbReference>
<dbReference type="SMART" id="SM00388">
    <property type="entry name" value="HisKA"/>
    <property type="match status" value="1"/>
</dbReference>
<keyword evidence="10" id="KW-0902">Two-component regulatory system</keyword>
<dbReference type="SUPFAM" id="SSF47384">
    <property type="entry name" value="Homodimeric domain of signal transducing histidine kinase"/>
    <property type="match status" value="1"/>
</dbReference>
<dbReference type="Pfam" id="PF00512">
    <property type="entry name" value="HisKA"/>
    <property type="match status" value="1"/>
</dbReference>
<dbReference type="InterPro" id="IPR001789">
    <property type="entry name" value="Sig_transdc_resp-reg_receiver"/>
</dbReference>
<evidence type="ECO:0000256" key="12">
    <source>
        <dbReference type="ARBA" id="ARBA00064003"/>
    </source>
</evidence>
<feature type="coiled-coil region" evidence="16">
    <location>
        <begin position="217"/>
        <end position="304"/>
    </location>
</feature>
<evidence type="ECO:0000256" key="16">
    <source>
        <dbReference type="SAM" id="Coils"/>
    </source>
</evidence>
<evidence type="ECO:0000259" key="17">
    <source>
        <dbReference type="PROSITE" id="PS50109"/>
    </source>
</evidence>
<dbReference type="PRINTS" id="PR00344">
    <property type="entry name" value="BCTRLSENSOR"/>
</dbReference>
<comment type="subunit">
    <text evidence="12">At low DSF concentrations, interacts with RpfF.</text>
</comment>
<comment type="function">
    <text evidence="11">May play the central regulatory role in sporulation. It may be an element of the effector pathway responsible for the activation of sporulation genes in response to nutritional stress. Spo0A may act in concert with spo0H (a sigma factor) to control the expression of some genes that are critical to the sporulation process.</text>
</comment>
<keyword evidence="6" id="KW-0808">Transferase</keyword>
<dbReference type="EMBL" id="SPQQ01000002">
    <property type="protein sequence ID" value="TGE39084.1"/>
    <property type="molecule type" value="Genomic_DNA"/>
</dbReference>
<name>A0A4Z0R9G3_9FIRM</name>
<dbReference type="CDD" id="cd16922">
    <property type="entry name" value="HATPase_EvgS-ArcB-TorS-like"/>
    <property type="match status" value="1"/>
</dbReference>
<dbReference type="FunFam" id="1.10.287.130:FF:000002">
    <property type="entry name" value="Two-component osmosensing histidine kinase"/>
    <property type="match status" value="1"/>
</dbReference>
<feature type="modified residue" description="4-aspartylphosphate" evidence="15">
    <location>
        <position position="611"/>
    </location>
</feature>
<evidence type="ECO:0000256" key="1">
    <source>
        <dbReference type="ARBA" id="ARBA00000085"/>
    </source>
</evidence>
<evidence type="ECO:0000256" key="13">
    <source>
        <dbReference type="ARBA" id="ARBA00068150"/>
    </source>
</evidence>
<dbReference type="InterPro" id="IPR018771">
    <property type="entry name" value="PocR_dom"/>
</dbReference>
<dbReference type="InterPro" id="IPR036097">
    <property type="entry name" value="HisK_dim/P_sf"/>
</dbReference>
<dbReference type="PANTHER" id="PTHR45339:SF1">
    <property type="entry name" value="HYBRID SIGNAL TRANSDUCTION HISTIDINE KINASE J"/>
    <property type="match status" value="1"/>
</dbReference>
<dbReference type="InterPro" id="IPR003594">
    <property type="entry name" value="HATPase_dom"/>
</dbReference>
<dbReference type="InterPro" id="IPR005467">
    <property type="entry name" value="His_kinase_dom"/>
</dbReference>
<keyword evidence="16" id="KW-0175">Coiled coil</keyword>
<evidence type="ECO:0000256" key="15">
    <source>
        <dbReference type="PROSITE-ProRule" id="PRU00169"/>
    </source>
</evidence>
<dbReference type="InterPro" id="IPR011006">
    <property type="entry name" value="CheY-like_superfamily"/>
</dbReference>
<dbReference type="Pfam" id="PF10114">
    <property type="entry name" value="PocR"/>
    <property type="match status" value="1"/>
</dbReference>
<dbReference type="Proteomes" id="UP000298460">
    <property type="component" value="Unassembled WGS sequence"/>
</dbReference>
<dbReference type="PROSITE" id="PS50110">
    <property type="entry name" value="RESPONSE_REGULATORY"/>
    <property type="match status" value="1"/>
</dbReference>
<comment type="caution">
    <text evidence="19">The sequence shown here is derived from an EMBL/GenBank/DDBJ whole genome shotgun (WGS) entry which is preliminary data.</text>
</comment>
<dbReference type="Gene3D" id="3.40.50.2300">
    <property type="match status" value="1"/>
</dbReference>
<evidence type="ECO:0000256" key="3">
    <source>
        <dbReference type="ARBA" id="ARBA00012438"/>
    </source>
</evidence>
<accession>A0A4Z0R9G3</accession>
<proteinExistence type="inferred from homology"/>
<evidence type="ECO:0000256" key="6">
    <source>
        <dbReference type="ARBA" id="ARBA00022679"/>
    </source>
</evidence>
<evidence type="ECO:0000256" key="14">
    <source>
        <dbReference type="ARBA" id="ARBA00074306"/>
    </source>
</evidence>
<dbReference type="Pfam" id="PF00072">
    <property type="entry name" value="Response_reg"/>
    <property type="match status" value="1"/>
</dbReference>
<evidence type="ECO:0000259" key="18">
    <source>
        <dbReference type="PROSITE" id="PS50110"/>
    </source>
</evidence>
<sequence>MEEKLNTIESSDLSHYKFSEIFDLQVIQKLQDLFSAATGVASLITDPDGTPLTNPSGFSSLCSEIRKTTIGLSNCMKSDCIIGNSKIDGPTIQRCLSGGLIDGGVSIIFDGKHIANWLVGQILDEDYELEDLLSYADLIGMKRDIYIKELMKIKRMSNLQFENVCNFLFLNAQQLSKSAMKNISLTHEIGQRMINELEINQLNSELEKRVVERTTQLEESNCELEETNAVLEEEVHERQKVEEEILKLNDELETRVAERTKQLEESNGVLEETNAVLEEEIYERQKAEEEIISAKEQAEAANAAKSQFLANMSHEIRTPMNGIIGMTDLCLMTELKDDQREYLSIVKSSTVALLGVLNDILDYSKIEAGIINLVNLPFDLQKILNEVIDLFNISAMQKGLRLKSNFDRTIPKLIIGDFVRLRQVLSNLLGNGIKFTAQGEIHIKVDVEQQDDHIIKLRFVISDTGIGISKDKIDKLFKRFSQVDESNTRQFGGTGLGLAISKNLVEMMGGEIGVESQEEVGSSFFFSAVFGHHEEYSKSSNIMETDFSHNDTTQEEKSERKKVLVAEDDLVSRKLVTIFLEKNGFEVIAVDNGKDAVLAFEREKFNLILMDINMPYLDGYTATSIIRLKEQDRRYHTPIIAMTAYALKGDREKCIDSGMDDYITKPIEFSKVLEKIGKYVKSETKARN</sequence>
<dbReference type="InterPro" id="IPR036890">
    <property type="entry name" value="HATPase_C_sf"/>
</dbReference>
<dbReference type="Gene3D" id="3.30.565.10">
    <property type="entry name" value="Histidine kinase-like ATPase, C-terminal domain"/>
    <property type="match status" value="1"/>
</dbReference>
<dbReference type="AlphaFoldDB" id="A0A4Z0R9G3"/>
<keyword evidence="5 15" id="KW-0597">Phosphoprotein</keyword>
<dbReference type="SMART" id="SM00448">
    <property type="entry name" value="REC"/>
    <property type="match status" value="1"/>
</dbReference>
<dbReference type="CDD" id="cd17546">
    <property type="entry name" value="REC_hyHK_CKI1_RcsC-like"/>
    <property type="match status" value="1"/>
</dbReference>
<dbReference type="SUPFAM" id="SSF52172">
    <property type="entry name" value="CheY-like"/>
    <property type="match status" value="1"/>
</dbReference>
<evidence type="ECO:0000256" key="8">
    <source>
        <dbReference type="ARBA" id="ARBA00022777"/>
    </source>
</evidence>
<dbReference type="GO" id="GO:0005524">
    <property type="term" value="F:ATP binding"/>
    <property type="evidence" value="ECO:0007669"/>
    <property type="project" value="UniProtKB-KW"/>
</dbReference>
<keyword evidence="9" id="KW-0067">ATP-binding</keyword>
<dbReference type="PANTHER" id="PTHR45339">
    <property type="entry name" value="HYBRID SIGNAL TRANSDUCTION HISTIDINE KINASE J"/>
    <property type="match status" value="1"/>
</dbReference>
<comment type="catalytic activity">
    <reaction evidence="1">
        <text>ATP + protein L-histidine = ADP + protein N-phospho-L-histidine.</text>
        <dbReference type="EC" id="2.7.13.3"/>
    </reaction>
</comment>
<evidence type="ECO:0000313" key="20">
    <source>
        <dbReference type="Proteomes" id="UP000298460"/>
    </source>
</evidence>
<evidence type="ECO:0000256" key="7">
    <source>
        <dbReference type="ARBA" id="ARBA00022741"/>
    </source>
</evidence>
<dbReference type="GO" id="GO:0000155">
    <property type="term" value="F:phosphorelay sensor kinase activity"/>
    <property type="evidence" value="ECO:0007669"/>
    <property type="project" value="InterPro"/>
</dbReference>
<reference evidence="19 20" key="1">
    <citation type="submission" date="2019-03" db="EMBL/GenBank/DDBJ databases">
        <title>Draft Genome Sequence of Desulfosporosinus fructosivorans Strain 63.6F, Isolated from Marine Sediment in the Baltic Sea.</title>
        <authorList>
            <person name="Hausmann B."/>
            <person name="Vandieken V."/>
            <person name="Pjevac P."/>
            <person name="Schreck K."/>
            <person name="Herbold C.W."/>
            <person name="Loy A."/>
        </authorList>
    </citation>
    <scope>NUCLEOTIDE SEQUENCE [LARGE SCALE GENOMIC DNA]</scope>
    <source>
        <strain evidence="19 20">63.6F</strain>
    </source>
</reference>
<evidence type="ECO:0000256" key="10">
    <source>
        <dbReference type="ARBA" id="ARBA00023012"/>
    </source>
</evidence>
<dbReference type="SUPFAM" id="SSF55874">
    <property type="entry name" value="ATPase domain of HSP90 chaperone/DNA topoisomerase II/histidine kinase"/>
    <property type="match status" value="1"/>
</dbReference>
<feature type="domain" description="Response regulatory" evidence="18">
    <location>
        <begin position="562"/>
        <end position="680"/>
    </location>
</feature>
<dbReference type="Gene3D" id="1.10.287.130">
    <property type="match status" value="1"/>
</dbReference>
<gene>
    <name evidence="19" type="ORF">E4K67_06345</name>
</gene>